<protein>
    <submittedName>
        <fullName evidence="1">Uncharacterized protein</fullName>
    </submittedName>
</protein>
<accession>A0AAD4KY43</accession>
<dbReference type="RefSeq" id="XP_046076708.1">
    <property type="nucleotide sequence ID" value="XM_046215172.1"/>
</dbReference>
<name>A0AAD4KY43_9EURO</name>
<evidence type="ECO:0000313" key="1">
    <source>
        <dbReference type="EMBL" id="KAH8703690.1"/>
    </source>
</evidence>
<evidence type="ECO:0000313" key="2">
    <source>
        <dbReference type="Proteomes" id="UP001201262"/>
    </source>
</evidence>
<keyword evidence="2" id="KW-1185">Reference proteome</keyword>
<dbReference type="GeneID" id="70245459"/>
<reference evidence="1" key="1">
    <citation type="submission" date="2021-12" db="EMBL/GenBank/DDBJ databases">
        <title>Convergent genome expansion in fungi linked to evolution of root-endophyte symbiosis.</title>
        <authorList>
            <consortium name="DOE Joint Genome Institute"/>
            <person name="Ke Y.-H."/>
            <person name="Bonito G."/>
            <person name="Liao H.-L."/>
            <person name="Looney B."/>
            <person name="Rojas-Flechas A."/>
            <person name="Nash J."/>
            <person name="Hameed K."/>
            <person name="Schadt C."/>
            <person name="Martin F."/>
            <person name="Crous P.W."/>
            <person name="Miettinen O."/>
            <person name="Magnuson J.K."/>
            <person name="Labbe J."/>
            <person name="Jacobson D."/>
            <person name="Doktycz M.J."/>
            <person name="Veneault-Fourrey C."/>
            <person name="Kuo A."/>
            <person name="Mondo S."/>
            <person name="Calhoun S."/>
            <person name="Riley R."/>
            <person name="Ohm R."/>
            <person name="LaButti K."/>
            <person name="Andreopoulos B."/>
            <person name="Pangilinan J."/>
            <person name="Nolan M."/>
            <person name="Tritt A."/>
            <person name="Clum A."/>
            <person name="Lipzen A."/>
            <person name="Daum C."/>
            <person name="Barry K."/>
            <person name="Grigoriev I.V."/>
            <person name="Vilgalys R."/>
        </authorList>
    </citation>
    <scope>NUCLEOTIDE SEQUENCE</scope>
    <source>
        <strain evidence="1">PMI_201</strain>
    </source>
</reference>
<dbReference type="AlphaFoldDB" id="A0AAD4KY43"/>
<proteinExistence type="predicted"/>
<sequence length="52" mass="5683">MVLQDPLQVEGIIPSSSVPLYSLISPAHTYSCRTSPGIPQRLMSSRPATRSR</sequence>
<dbReference type="Proteomes" id="UP001201262">
    <property type="component" value="Unassembled WGS sequence"/>
</dbReference>
<organism evidence="1 2">
    <name type="scientific">Talaromyces proteolyticus</name>
    <dbReference type="NCBI Taxonomy" id="1131652"/>
    <lineage>
        <taxon>Eukaryota</taxon>
        <taxon>Fungi</taxon>
        <taxon>Dikarya</taxon>
        <taxon>Ascomycota</taxon>
        <taxon>Pezizomycotina</taxon>
        <taxon>Eurotiomycetes</taxon>
        <taxon>Eurotiomycetidae</taxon>
        <taxon>Eurotiales</taxon>
        <taxon>Trichocomaceae</taxon>
        <taxon>Talaromyces</taxon>
        <taxon>Talaromyces sect. Bacilispori</taxon>
    </lineage>
</organism>
<comment type="caution">
    <text evidence="1">The sequence shown here is derived from an EMBL/GenBank/DDBJ whole genome shotgun (WGS) entry which is preliminary data.</text>
</comment>
<gene>
    <name evidence="1" type="ORF">BGW36DRAFT_369769</name>
</gene>
<dbReference type="EMBL" id="JAJTJA010000002">
    <property type="protein sequence ID" value="KAH8703690.1"/>
    <property type="molecule type" value="Genomic_DNA"/>
</dbReference>